<accession>A0AAF0R138</accession>
<dbReference type="AlphaFoldDB" id="A0AAF0R138"/>
<sequence>MYQLSSLLDGEDNNYKGVRFSRAGGCGSIPALPIPDPLPSTCGQELAPNGRFLVFLMRPCETVP</sequence>
<evidence type="ECO:0000313" key="1">
    <source>
        <dbReference type="EMBL" id="WMV33346.1"/>
    </source>
</evidence>
<protein>
    <submittedName>
        <fullName evidence="1">Uncharacterized protein</fullName>
    </submittedName>
</protein>
<proteinExistence type="predicted"/>
<reference evidence="1" key="1">
    <citation type="submission" date="2023-08" db="EMBL/GenBank/DDBJ databases">
        <title>A de novo genome assembly of Solanum verrucosum Schlechtendal, a Mexican diploid species geographically isolated from the other diploid A-genome species in potato relatives.</title>
        <authorList>
            <person name="Hosaka K."/>
        </authorList>
    </citation>
    <scope>NUCLEOTIDE SEQUENCE</scope>
    <source>
        <tissue evidence="1">Young leaves</tissue>
    </source>
</reference>
<evidence type="ECO:0000313" key="2">
    <source>
        <dbReference type="Proteomes" id="UP001234989"/>
    </source>
</evidence>
<keyword evidence="2" id="KW-1185">Reference proteome</keyword>
<name>A0AAF0R138_SOLVR</name>
<dbReference type="EMBL" id="CP133617">
    <property type="protein sequence ID" value="WMV33346.1"/>
    <property type="molecule type" value="Genomic_DNA"/>
</dbReference>
<dbReference type="Proteomes" id="UP001234989">
    <property type="component" value="Chromosome 6"/>
</dbReference>
<organism evidence="1 2">
    <name type="scientific">Solanum verrucosum</name>
    <dbReference type="NCBI Taxonomy" id="315347"/>
    <lineage>
        <taxon>Eukaryota</taxon>
        <taxon>Viridiplantae</taxon>
        <taxon>Streptophyta</taxon>
        <taxon>Embryophyta</taxon>
        <taxon>Tracheophyta</taxon>
        <taxon>Spermatophyta</taxon>
        <taxon>Magnoliopsida</taxon>
        <taxon>eudicotyledons</taxon>
        <taxon>Gunneridae</taxon>
        <taxon>Pentapetalae</taxon>
        <taxon>asterids</taxon>
        <taxon>lamiids</taxon>
        <taxon>Solanales</taxon>
        <taxon>Solanaceae</taxon>
        <taxon>Solanoideae</taxon>
        <taxon>Solaneae</taxon>
        <taxon>Solanum</taxon>
    </lineage>
</organism>
<gene>
    <name evidence="1" type="ORF">MTR67_026731</name>
</gene>